<dbReference type="InterPro" id="IPR024735">
    <property type="entry name" value="TcpC"/>
</dbReference>
<dbReference type="Gene3D" id="3.10.450.540">
    <property type="match status" value="1"/>
</dbReference>
<evidence type="ECO:0000313" key="1">
    <source>
        <dbReference type="EMBL" id="MED4128206.1"/>
    </source>
</evidence>
<gene>
    <name evidence="1" type="ORF">P5F74_08715</name>
</gene>
<reference evidence="1 2" key="1">
    <citation type="submission" date="2023-03" db="EMBL/GenBank/DDBJ databases">
        <title>Bacillus Genome Sequencing.</title>
        <authorList>
            <person name="Dunlap C."/>
        </authorList>
    </citation>
    <scope>NUCLEOTIDE SEQUENCE [LARGE SCALE GENOMIC DNA]</scope>
    <source>
        <strain evidence="1 2">B-4107</strain>
    </source>
</reference>
<comment type="caution">
    <text evidence="1">The sequence shown here is derived from an EMBL/GenBank/DDBJ whole genome shotgun (WGS) entry which is preliminary data.</text>
</comment>
<sequence>MKNFLESVKSFFRQFKSTKKEKRALPQSKKSSKPTVGLIWTLLIVLVLMAPVAFLRSNTALNNTNEIENAVASLSDSANVEHDAYTSKELEVFEGRVVDRFIEIPTDQEERTEALEQLGNYFATNVPLPEWGNFKGQRTLNSKQLFNIDLEGDRAVLQYRVNYTSVNITETEETEVRTEENDDGDEEEIEETVTVEEEETNNNQALLSIPVTAVEDGYMVIDNPYFSSIPELTGSGAVKEENPLENEEELPMDERETYESFLSEFFEAYASNEQSEMNYLMDEPASLNGMFEFQSIQQAQIYSIDGRIVALATVEFNESGINATTEEDFTVVIREDQNRYFVEELHHTLGGHES</sequence>
<keyword evidence="2" id="KW-1185">Reference proteome</keyword>
<evidence type="ECO:0000313" key="2">
    <source>
        <dbReference type="Proteomes" id="UP001341820"/>
    </source>
</evidence>
<protein>
    <submittedName>
        <fullName evidence="1">Conjugal transfer protein</fullName>
    </submittedName>
</protein>
<organism evidence="1 2">
    <name type="scientific">Shouchella miscanthi</name>
    <dbReference type="NCBI Taxonomy" id="2598861"/>
    <lineage>
        <taxon>Bacteria</taxon>
        <taxon>Bacillati</taxon>
        <taxon>Bacillota</taxon>
        <taxon>Bacilli</taxon>
        <taxon>Bacillales</taxon>
        <taxon>Bacillaceae</taxon>
        <taxon>Shouchella</taxon>
    </lineage>
</organism>
<proteinExistence type="predicted"/>
<dbReference type="Proteomes" id="UP001341820">
    <property type="component" value="Unassembled WGS sequence"/>
</dbReference>
<name>A0ABU6NJM8_9BACI</name>
<dbReference type="InterPro" id="IPR035628">
    <property type="entry name" value="TcpC_C"/>
</dbReference>
<dbReference type="EMBL" id="JAROAS010000015">
    <property type="protein sequence ID" value="MED4128206.1"/>
    <property type="molecule type" value="Genomic_DNA"/>
</dbReference>
<dbReference type="CDD" id="cd16428">
    <property type="entry name" value="TcpC_C"/>
    <property type="match status" value="1"/>
</dbReference>
<dbReference type="RefSeq" id="WP_328237003.1">
    <property type="nucleotide sequence ID" value="NZ_JAROAS010000015.1"/>
</dbReference>
<accession>A0ABU6NJM8</accession>
<dbReference type="Pfam" id="PF12642">
    <property type="entry name" value="TpcC"/>
    <property type="match status" value="1"/>
</dbReference>